<reference evidence="1 2" key="1">
    <citation type="journal article" date="2019" name="Sci. Rep.">
        <title>Orb-weaving spider Araneus ventricosus genome elucidates the spidroin gene catalogue.</title>
        <authorList>
            <person name="Kono N."/>
            <person name="Nakamura H."/>
            <person name="Ohtoshi R."/>
            <person name="Moran D.A.P."/>
            <person name="Shinohara A."/>
            <person name="Yoshida Y."/>
            <person name="Fujiwara M."/>
            <person name="Mori M."/>
            <person name="Tomita M."/>
            <person name="Arakawa K."/>
        </authorList>
    </citation>
    <scope>NUCLEOTIDE SEQUENCE [LARGE SCALE GENOMIC DNA]</scope>
</reference>
<evidence type="ECO:0000313" key="2">
    <source>
        <dbReference type="Proteomes" id="UP000499080"/>
    </source>
</evidence>
<protein>
    <submittedName>
        <fullName evidence="1">Uncharacterized protein</fullName>
    </submittedName>
</protein>
<sequence length="188" mass="21603">MTITSHIRNKNIVSSASLKTKTLFKATNRKGSSPQDCSYDILLIKSQVGQLLDVEYPIQNDPASWKSHSKNGWLKAFYLPTRYRKENWATSARSRLINSDRPDYFTVKKQPSVTYSSSYGHGNHREKRGWFRTFAGVDQTERINALRSSTDEMELGNFPGDSLNAKALRHSLFALNMEKMVWIFTIVY</sequence>
<dbReference type="Proteomes" id="UP000499080">
    <property type="component" value="Unassembled WGS sequence"/>
</dbReference>
<evidence type="ECO:0000313" key="1">
    <source>
        <dbReference type="EMBL" id="GBM60796.1"/>
    </source>
</evidence>
<name>A0A4Y2H7A9_ARAVE</name>
<organism evidence="1 2">
    <name type="scientific">Araneus ventricosus</name>
    <name type="common">Orbweaver spider</name>
    <name type="synonym">Epeira ventricosa</name>
    <dbReference type="NCBI Taxonomy" id="182803"/>
    <lineage>
        <taxon>Eukaryota</taxon>
        <taxon>Metazoa</taxon>
        <taxon>Ecdysozoa</taxon>
        <taxon>Arthropoda</taxon>
        <taxon>Chelicerata</taxon>
        <taxon>Arachnida</taxon>
        <taxon>Araneae</taxon>
        <taxon>Araneomorphae</taxon>
        <taxon>Entelegynae</taxon>
        <taxon>Araneoidea</taxon>
        <taxon>Araneidae</taxon>
        <taxon>Araneus</taxon>
    </lineage>
</organism>
<gene>
    <name evidence="1" type="ORF">AVEN_125458_1</name>
</gene>
<comment type="caution">
    <text evidence="1">The sequence shown here is derived from an EMBL/GenBank/DDBJ whole genome shotgun (WGS) entry which is preliminary data.</text>
</comment>
<proteinExistence type="predicted"/>
<dbReference type="EMBL" id="BGPR01001739">
    <property type="protein sequence ID" value="GBM60796.1"/>
    <property type="molecule type" value="Genomic_DNA"/>
</dbReference>
<keyword evidence="2" id="KW-1185">Reference proteome</keyword>
<accession>A0A4Y2H7A9</accession>
<dbReference type="AlphaFoldDB" id="A0A4Y2H7A9"/>